<feature type="region of interest" description="Disordered" evidence="1">
    <location>
        <begin position="121"/>
        <end position="199"/>
    </location>
</feature>
<accession>A0A8T0NZG0</accession>
<dbReference type="Proteomes" id="UP000823388">
    <property type="component" value="Chromosome 9K"/>
</dbReference>
<proteinExistence type="predicted"/>
<protein>
    <recommendedName>
        <fullName evidence="4">CCHC-type domain-containing protein</fullName>
    </recommendedName>
</protein>
<feature type="region of interest" description="Disordered" evidence="1">
    <location>
        <begin position="73"/>
        <end position="93"/>
    </location>
</feature>
<feature type="compositionally biased region" description="Basic residues" evidence="1">
    <location>
        <begin position="133"/>
        <end position="142"/>
    </location>
</feature>
<dbReference type="EMBL" id="CM029053">
    <property type="protein sequence ID" value="KAG2553392.1"/>
    <property type="molecule type" value="Genomic_DNA"/>
</dbReference>
<evidence type="ECO:0000256" key="1">
    <source>
        <dbReference type="SAM" id="MobiDB-lite"/>
    </source>
</evidence>
<evidence type="ECO:0000313" key="3">
    <source>
        <dbReference type="Proteomes" id="UP000823388"/>
    </source>
</evidence>
<evidence type="ECO:0008006" key="4">
    <source>
        <dbReference type="Google" id="ProtNLM"/>
    </source>
</evidence>
<sequence>MSCSSLLHCVVRLLKSTNMWMSIILSPSLMQHMLRIFLLLSENVPSIESQYQWDIIDPGFILHAPLQTIAPGRPKKTRIRSSAEGTGLGPRKRKCKRCGELVHFASKCKNAVDPSFGEDQHWGAENAVEPSRKKNAPKRRKKKEGEDTIAIVPLAEPSTLVSQQRKRKMGKEVVRTTEDGKSRRPIRSKKIRSRGLQVH</sequence>
<feature type="compositionally biased region" description="Basic and acidic residues" evidence="1">
    <location>
        <begin position="170"/>
        <end position="182"/>
    </location>
</feature>
<name>A0A8T0NZG0_PANVG</name>
<gene>
    <name evidence="2" type="ORF">PVAP13_9KG524600</name>
</gene>
<dbReference type="AlphaFoldDB" id="A0A8T0NZG0"/>
<reference evidence="2" key="1">
    <citation type="submission" date="2020-05" db="EMBL/GenBank/DDBJ databases">
        <title>WGS assembly of Panicum virgatum.</title>
        <authorList>
            <person name="Lovell J.T."/>
            <person name="Jenkins J."/>
            <person name="Shu S."/>
            <person name="Juenger T.E."/>
            <person name="Schmutz J."/>
        </authorList>
    </citation>
    <scope>NUCLEOTIDE SEQUENCE</scope>
    <source>
        <strain evidence="2">AP13</strain>
    </source>
</reference>
<keyword evidence="3" id="KW-1185">Reference proteome</keyword>
<evidence type="ECO:0000313" key="2">
    <source>
        <dbReference type="EMBL" id="KAG2553392.1"/>
    </source>
</evidence>
<feature type="compositionally biased region" description="Basic residues" evidence="1">
    <location>
        <begin position="183"/>
        <end position="193"/>
    </location>
</feature>
<organism evidence="2 3">
    <name type="scientific">Panicum virgatum</name>
    <name type="common">Blackwell switchgrass</name>
    <dbReference type="NCBI Taxonomy" id="38727"/>
    <lineage>
        <taxon>Eukaryota</taxon>
        <taxon>Viridiplantae</taxon>
        <taxon>Streptophyta</taxon>
        <taxon>Embryophyta</taxon>
        <taxon>Tracheophyta</taxon>
        <taxon>Spermatophyta</taxon>
        <taxon>Magnoliopsida</taxon>
        <taxon>Liliopsida</taxon>
        <taxon>Poales</taxon>
        <taxon>Poaceae</taxon>
        <taxon>PACMAD clade</taxon>
        <taxon>Panicoideae</taxon>
        <taxon>Panicodae</taxon>
        <taxon>Paniceae</taxon>
        <taxon>Panicinae</taxon>
        <taxon>Panicum</taxon>
        <taxon>Panicum sect. Hiantes</taxon>
    </lineage>
</organism>
<comment type="caution">
    <text evidence="2">The sequence shown here is derived from an EMBL/GenBank/DDBJ whole genome shotgun (WGS) entry which is preliminary data.</text>
</comment>